<dbReference type="InterPro" id="IPR002108">
    <property type="entry name" value="ADF-H"/>
</dbReference>
<dbReference type="Pfam" id="PF00241">
    <property type="entry name" value="Cofilin_ADF"/>
    <property type="match status" value="1"/>
</dbReference>
<protein>
    <submittedName>
        <fullName evidence="4">Protein AIM7</fullName>
    </submittedName>
</protein>
<dbReference type="VEuPathDB" id="FungiDB:GW608_G04829"/>
<dbReference type="VEuPathDB" id="FungiDB:CAGL0G05049g"/>
<dbReference type="GO" id="GO:0071933">
    <property type="term" value="F:Arp2/3 complex binding"/>
    <property type="evidence" value="ECO:0007669"/>
    <property type="project" value="EnsemblFungi"/>
</dbReference>
<dbReference type="VEuPathDB" id="FungiDB:GWK60_G04829"/>
<dbReference type="PIRSF" id="PIRSF001788">
    <property type="entry name" value="GMF-beta"/>
    <property type="match status" value="1"/>
</dbReference>
<evidence type="ECO:0000256" key="2">
    <source>
        <dbReference type="ARBA" id="ARBA00022490"/>
    </source>
</evidence>
<accession>A0A0W0D5R2</accession>
<dbReference type="GO" id="GO:0071846">
    <property type="term" value="P:actin filament debranching"/>
    <property type="evidence" value="ECO:0007669"/>
    <property type="project" value="EnsemblFungi"/>
</dbReference>
<dbReference type="GO" id="GO:0003779">
    <property type="term" value="F:actin binding"/>
    <property type="evidence" value="ECO:0007669"/>
    <property type="project" value="InterPro"/>
</dbReference>
<dbReference type="PhylomeDB" id="A0A0W0D5R2"/>
<evidence type="ECO:0000256" key="3">
    <source>
        <dbReference type="PIRNR" id="PIRNR001788"/>
    </source>
</evidence>
<dbReference type="OrthoDB" id="3919494at2759"/>
<dbReference type="Proteomes" id="UP000054886">
    <property type="component" value="Unassembled WGS sequence"/>
</dbReference>
<dbReference type="SUPFAM" id="SSF55753">
    <property type="entry name" value="Actin depolymerizing proteins"/>
    <property type="match status" value="1"/>
</dbReference>
<evidence type="ECO:0000313" key="4">
    <source>
        <dbReference type="EMBL" id="KTB07665.1"/>
    </source>
</evidence>
<reference evidence="4 5" key="1">
    <citation type="submission" date="2015-10" db="EMBL/GenBank/DDBJ databases">
        <title>Draft genomes sequences of Candida glabrata isolates 1A, 1B, 2A, 2B, 3A and 3B.</title>
        <authorList>
            <person name="Haavelsrud O.E."/>
            <person name="Gaustad P."/>
        </authorList>
    </citation>
    <scope>NUCLEOTIDE SEQUENCE [LARGE SCALE GENOMIC DNA]</scope>
    <source>
        <strain evidence="4">910700640</strain>
    </source>
</reference>
<dbReference type="GO" id="GO:0034316">
    <property type="term" value="P:negative regulation of Arp2/3 complex-mediated actin nucleation"/>
    <property type="evidence" value="ECO:0007669"/>
    <property type="project" value="EnsemblFungi"/>
</dbReference>
<dbReference type="SMART" id="SM00102">
    <property type="entry name" value="ADF"/>
    <property type="match status" value="1"/>
</dbReference>
<gene>
    <name evidence="4" type="ORF">AO440_001691</name>
</gene>
<evidence type="ECO:0000313" key="5">
    <source>
        <dbReference type="Proteomes" id="UP000054886"/>
    </source>
</evidence>
<name>A0A0W0D5R2_CANGB</name>
<organism evidence="4 5">
    <name type="scientific">Candida glabrata</name>
    <name type="common">Yeast</name>
    <name type="synonym">Torulopsis glabrata</name>
    <dbReference type="NCBI Taxonomy" id="5478"/>
    <lineage>
        <taxon>Eukaryota</taxon>
        <taxon>Fungi</taxon>
        <taxon>Dikarya</taxon>
        <taxon>Ascomycota</taxon>
        <taxon>Saccharomycotina</taxon>
        <taxon>Saccharomycetes</taxon>
        <taxon>Saccharomycetales</taxon>
        <taxon>Saccharomycetaceae</taxon>
        <taxon>Nakaseomyces</taxon>
    </lineage>
</organism>
<sequence length="149" mass="16962">MSNLYQIDSETKERIRKFRISTSRADTIKALPLKIEPKPSYKIVIEEDELEELDEADGLADYGEALPDNSPRYVLIAYPLTNKDGIKQTPLILIYWIPQTVVSQEWKMLYAGALELIRNECGTSKLVEVTSGLEDDSDVEELIAQIETR</sequence>
<dbReference type="InterPro" id="IPR029006">
    <property type="entry name" value="ADF-H/Gelsolin-like_dom_sf"/>
</dbReference>
<proteinExistence type="inferred from homology"/>
<dbReference type="VEuPathDB" id="FungiDB:GVI51_G04851"/>
<comment type="subcellular location">
    <subcellularLocation>
        <location evidence="3">Cytoplasm</location>
    </subcellularLocation>
    <subcellularLocation>
        <location evidence="3">Nucleus</location>
    </subcellularLocation>
</comment>
<dbReference type="EMBL" id="LLZZ01000107">
    <property type="protein sequence ID" value="KTB07665.1"/>
    <property type="molecule type" value="Genomic_DNA"/>
</dbReference>
<keyword evidence="3" id="KW-0539">Nucleus</keyword>
<dbReference type="VEuPathDB" id="FungiDB:B1J91_G05049g"/>
<comment type="similarity">
    <text evidence="1 3">Belongs to the actin-binding proteins ADF family. GMF subfamily.</text>
</comment>
<dbReference type="InterPro" id="IPR011171">
    <property type="entry name" value="GMF"/>
</dbReference>
<dbReference type="GO" id="GO:0030479">
    <property type="term" value="C:actin cortical patch"/>
    <property type="evidence" value="ECO:0007669"/>
    <property type="project" value="EnsemblFungi"/>
</dbReference>
<dbReference type="PANTHER" id="PTHR11249">
    <property type="entry name" value="GLIAL FACTOR NATURATION FACTOR"/>
    <property type="match status" value="1"/>
</dbReference>
<comment type="caution">
    <text evidence="4">The sequence shown here is derived from an EMBL/GenBank/DDBJ whole genome shotgun (WGS) entry which is preliminary data.</text>
</comment>
<dbReference type="PANTHER" id="PTHR11249:SF2">
    <property type="entry name" value="GLIA MATURATION FACTOR"/>
    <property type="match status" value="1"/>
</dbReference>
<dbReference type="AlphaFoldDB" id="A0A0W0D5R2"/>
<keyword evidence="2 3" id="KW-0963">Cytoplasm</keyword>
<dbReference type="GO" id="GO:0005634">
    <property type="term" value="C:nucleus"/>
    <property type="evidence" value="ECO:0007669"/>
    <property type="project" value="UniProtKB-SubCell"/>
</dbReference>
<dbReference type="PROSITE" id="PS51263">
    <property type="entry name" value="ADF_H"/>
    <property type="match status" value="1"/>
</dbReference>
<evidence type="ECO:0000256" key="1">
    <source>
        <dbReference type="ARBA" id="ARBA00010055"/>
    </source>
</evidence>
<dbReference type="Gene3D" id="3.40.20.10">
    <property type="entry name" value="Severin"/>
    <property type="match status" value="1"/>
</dbReference>